<accession>F4RC92</accession>
<evidence type="ECO:0000256" key="1">
    <source>
        <dbReference type="SAM" id="MobiDB-lite"/>
    </source>
</evidence>
<dbReference type="VEuPathDB" id="FungiDB:MELLADRAFT_95138"/>
<proteinExistence type="predicted"/>
<keyword evidence="3" id="KW-1185">Reference proteome</keyword>
<name>F4RC92_MELLP</name>
<evidence type="ECO:0000313" key="3">
    <source>
        <dbReference type="Proteomes" id="UP000001072"/>
    </source>
</evidence>
<dbReference type="HOGENOM" id="CLU_052203_1_0_1"/>
<reference evidence="3" key="1">
    <citation type="journal article" date="2011" name="Proc. Natl. Acad. Sci. U.S.A.">
        <title>Obligate biotrophy features unraveled by the genomic analysis of rust fungi.</title>
        <authorList>
            <person name="Duplessis S."/>
            <person name="Cuomo C.A."/>
            <person name="Lin Y.-C."/>
            <person name="Aerts A."/>
            <person name="Tisserant E."/>
            <person name="Veneault-Fourrey C."/>
            <person name="Joly D.L."/>
            <person name="Hacquard S."/>
            <person name="Amselem J."/>
            <person name="Cantarel B.L."/>
            <person name="Chiu R."/>
            <person name="Coutinho P.M."/>
            <person name="Feau N."/>
            <person name="Field M."/>
            <person name="Frey P."/>
            <person name="Gelhaye E."/>
            <person name="Goldberg J."/>
            <person name="Grabherr M.G."/>
            <person name="Kodira C.D."/>
            <person name="Kohler A."/>
            <person name="Kuees U."/>
            <person name="Lindquist E.A."/>
            <person name="Lucas S.M."/>
            <person name="Mago R."/>
            <person name="Mauceli E."/>
            <person name="Morin E."/>
            <person name="Murat C."/>
            <person name="Pangilinan J.L."/>
            <person name="Park R."/>
            <person name="Pearson M."/>
            <person name="Quesneville H."/>
            <person name="Rouhier N."/>
            <person name="Sakthikumar S."/>
            <person name="Salamov A.A."/>
            <person name="Schmutz J."/>
            <person name="Selles B."/>
            <person name="Shapiro H."/>
            <person name="Tanguay P."/>
            <person name="Tuskan G.A."/>
            <person name="Henrissat B."/>
            <person name="Van de Peer Y."/>
            <person name="Rouze P."/>
            <person name="Ellis J.G."/>
            <person name="Dodds P.N."/>
            <person name="Schein J.E."/>
            <person name="Zhong S."/>
            <person name="Hamelin R.C."/>
            <person name="Grigoriev I.V."/>
            <person name="Szabo L.J."/>
            <person name="Martin F."/>
        </authorList>
    </citation>
    <scope>NUCLEOTIDE SEQUENCE [LARGE SCALE GENOMIC DNA]</scope>
    <source>
        <strain evidence="3">98AG31 / pathotype 3-4-7</strain>
    </source>
</reference>
<dbReference type="RefSeq" id="XP_007406753.1">
    <property type="nucleotide sequence ID" value="XM_007406691.1"/>
</dbReference>
<dbReference type="GeneID" id="18937146"/>
<feature type="compositionally biased region" description="Low complexity" evidence="1">
    <location>
        <begin position="286"/>
        <end position="305"/>
    </location>
</feature>
<dbReference type="OrthoDB" id="2516518at2759"/>
<protein>
    <submittedName>
        <fullName evidence="2">Uncharacterized protein</fullName>
    </submittedName>
</protein>
<evidence type="ECO:0000313" key="2">
    <source>
        <dbReference type="EMBL" id="EGG09699.1"/>
    </source>
</evidence>
<dbReference type="EMBL" id="GL883096">
    <property type="protein sequence ID" value="EGG09699.1"/>
    <property type="molecule type" value="Genomic_DNA"/>
</dbReference>
<dbReference type="Proteomes" id="UP000001072">
    <property type="component" value="Unassembled WGS sequence"/>
</dbReference>
<gene>
    <name evidence="2" type="ORF">MELLADRAFT_95138</name>
</gene>
<dbReference type="AlphaFoldDB" id="F4RC92"/>
<feature type="region of interest" description="Disordered" evidence="1">
    <location>
        <begin position="259"/>
        <end position="330"/>
    </location>
</feature>
<dbReference type="InParanoid" id="F4RC92"/>
<dbReference type="KEGG" id="mlr:MELLADRAFT_95138"/>
<organism evidence="3">
    <name type="scientific">Melampsora larici-populina (strain 98AG31 / pathotype 3-4-7)</name>
    <name type="common">Poplar leaf rust fungus</name>
    <dbReference type="NCBI Taxonomy" id="747676"/>
    <lineage>
        <taxon>Eukaryota</taxon>
        <taxon>Fungi</taxon>
        <taxon>Dikarya</taxon>
        <taxon>Basidiomycota</taxon>
        <taxon>Pucciniomycotina</taxon>
        <taxon>Pucciniomycetes</taxon>
        <taxon>Pucciniales</taxon>
        <taxon>Melampsoraceae</taxon>
        <taxon>Melampsora</taxon>
    </lineage>
</organism>
<sequence length="330" mass="36220">MSENNNPTYHGIYLSGNFDIEEKLSPNHGWRNEYRAYVTYIGCAGLDQDQRLSYGIKAKGYSSPSFMLSENHIYFLRGSFFPSKSADTDNDQFLFEGSDACLLSASEGCVTDLVDSVGVTSLGFVVRIHTIVEKCCNMLKKSPSDPDPKTTVLTVEHADYHPIMKSRRVSRMEYLIRPSRDMAGIAASIVVGSECHFHGFIKDFNQETNCYVVIKVYLTTGFQQQPTVPAIESGTAPGPTKKPPKFMVKKITARADFPEDKVAMTSKSDNKVAAPCELQLPPSPGPSGEKSGSSGESPSISKSLPAPTKKRARYQPKRNLPPPSGEESGE</sequence>